<gene>
    <name evidence="2" type="ORF">EgrG_002032100</name>
</gene>
<reference evidence="2 3" key="1">
    <citation type="journal article" date="2013" name="Nature">
        <title>The genomes of four tapeworm species reveal adaptations to parasitism.</title>
        <authorList>
            <person name="Tsai I.J."/>
            <person name="Zarowiecki M."/>
            <person name="Holroyd N."/>
            <person name="Garciarrubio A."/>
            <person name="Sanchez-Flores A."/>
            <person name="Brooks K.L."/>
            <person name="Tracey A."/>
            <person name="Bobes R.J."/>
            <person name="Fragoso G."/>
            <person name="Sciutto E."/>
            <person name="Aslett M."/>
            <person name="Beasley H."/>
            <person name="Bennett H.M."/>
            <person name="Cai J."/>
            <person name="Camicia F."/>
            <person name="Clark R."/>
            <person name="Cucher M."/>
            <person name="De Silva N."/>
            <person name="Day T.A."/>
            <person name="Deplazes P."/>
            <person name="Estrada K."/>
            <person name="Fernandez C."/>
            <person name="Holland P.W."/>
            <person name="Hou J."/>
            <person name="Hu S."/>
            <person name="Huckvale T."/>
            <person name="Hung S.S."/>
            <person name="Kamenetzky L."/>
            <person name="Keane J.A."/>
            <person name="Kiss F."/>
            <person name="Koziol U."/>
            <person name="Lambert O."/>
            <person name="Liu K."/>
            <person name="Luo X."/>
            <person name="Luo Y."/>
            <person name="Macchiaroli N."/>
            <person name="Nichol S."/>
            <person name="Paps J."/>
            <person name="Parkinson J."/>
            <person name="Pouchkina-Stantcheva N."/>
            <person name="Riddiford N."/>
            <person name="Rosenzvit M."/>
            <person name="Salinas G."/>
            <person name="Wasmuth J.D."/>
            <person name="Zamanian M."/>
            <person name="Zheng Y."/>
            <person name="Cai X."/>
            <person name="Soberon X."/>
            <person name="Olson P.D."/>
            <person name="Laclette J.P."/>
            <person name="Brehm K."/>
            <person name="Berriman M."/>
            <person name="Garciarrubio A."/>
            <person name="Bobes R.J."/>
            <person name="Fragoso G."/>
            <person name="Sanchez-Flores A."/>
            <person name="Estrada K."/>
            <person name="Cevallos M.A."/>
            <person name="Morett E."/>
            <person name="Gonzalez V."/>
            <person name="Portillo T."/>
            <person name="Ochoa-Leyva A."/>
            <person name="Jose M.V."/>
            <person name="Sciutto E."/>
            <person name="Landa A."/>
            <person name="Jimenez L."/>
            <person name="Valdes V."/>
            <person name="Carrero J.C."/>
            <person name="Larralde C."/>
            <person name="Morales-Montor J."/>
            <person name="Limon-Lason J."/>
            <person name="Soberon X."/>
            <person name="Laclette J.P."/>
        </authorList>
    </citation>
    <scope>NUCLEOTIDE SEQUENCE [LARGE SCALE GENOMIC DNA]</scope>
</reference>
<dbReference type="EMBL" id="LK028587">
    <property type="protein sequence ID" value="CDS22507.1"/>
    <property type="molecule type" value="Genomic_DNA"/>
</dbReference>
<proteinExistence type="predicted"/>
<reference evidence="2" key="2">
    <citation type="submission" date="2014-06" db="EMBL/GenBank/DDBJ databases">
        <authorList>
            <person name="Aslett M."/>
        </authorList>
    </citation>
    <scope>NUCLEOTIDE SEQUENCE</scope>
</reference>
<accession>A0A068WVI9</accession>
<evidence type="ECO:0000313" key="2">
    <source>
        <dbReference type="EMBL" id="CDS22507.1"/>
    </source>
</evidence>
<protein>
    <submittedName>
        <fullName evidence="2 4">Uncharacterized protein</fullName>
    </submittedName>
</protein>
<evidence type="ECO:0000313" key="3">
    <source>
        <dbReference type="Proteomes" id="UP000492820"/>
    </source>
</evidence>
<evidence type="ECO:0000313" key="4">
    <source>
        <dbReference type="WBParaSite" id="EgrG_002032100"/>
    </source>
</evidence>
<sequence length="66" mass="7164">MHDDRGKSLANNNARSPSIPLHPQQLTPSSPVRLLKDVNVPNSSVTAPAVVVQFLVSVTATHTWEH</sequence>
<feature type="region of interest" description="Disordered" evidence="1">
    <location>
        <begin position="1"/>
        <end position="30"/>
    </location>
</feature>
<dbReference type="WBParaSite" id="EgrG_002032100">
    <property type="protein sequence ID" value="EgrG_002032100"/>
    <property type="gene ID" value="EgrG_002032100"/>
</dbReference>
<name>A0A068WVI9_ECHGR</name>
<organism evidence="2">
    <name type="scientific">Echinococcus granulosus</name>
    <name type="common">Hydatid tapeworm</name>
    <dbReference type="NCBI Taxonomy" id="6210"/>
    <lineage>
        <taxon>Eukaryota</taxon>
        <taxon>Metazoa</taxon>
        <taxon>Spiralia</taxon>
        <taxon>Lophotrochozoa</taxon>
        <taxon>Platyhelminthes</taxon>
        <taxon>Cestoda</taxon>
        <taxon>Eucestoda</taxon>
        <taxon>Cyclophyllidea</taxon>
        <taxon>Taeniidae</taxon>
        <taxon>Echinococcus</taxon>
        <taxon>Echinococcus granulosus group</taxon>
    </lineage>
</organism>
<dbReference type="AlphaFoldDB" id="A0A068WVI9"/>
<reference evidence="4" key="3">
    <citation type="submission" date="2020-10" db="UniProtKB">
        <authorList>
            <consortium name="WormBaseParasite"/>
        </authorList>
    </citation>
    <scope>IDENTIFICATION</scope>
</reference>
<dbReference type="Proteomes" id="UP000492820">
    <property type="component" value="Unassembled WGS sequence"/>
</dbReference>
<evidence type="ECO:0000256" key="1">
    <source>
        <dbReference type="SAM" id="MobiDB-lite"/>
    </source>
</evidence>